<feature type="domain" description="SRCR" evidence="7">
    <location>
        <begin position="15"/>
        <end position="115"/>
    </location>
</feature>
<organism evidence="8 9">
    <name type="scientific">Sander lucioperca</name>
    <name type="common">Pike-perch</name>
    <name type="synonym">Perca lucioperca</name>
    <dbReference type="NCBI Taxonomy" id="283035"/>
    <lineage>
        <taxon>Eukaryota</taxon>
        <taxon>Metazoa</taxon>
        <taxon>Chordata</taxon>
        <taxon>Craniata</taxon>
        <taxon>Vertebrata</taxon>
        <taxon>Euteleostomi</taxon>
        <taxon>Actinopterygii</taxon>
        <taxon>Neopterygii</taxon>
        <taxon>Teleostei</taxon>
        <taxon>Neoteleostei</taxon>
        <taxon>Acanthomorphata</taxon>
        <taxon>Eupercaria</taxon>
        <taxon>Perciformes</taxon>
        <taxon>Percoidei</taxon>
        <taxon>Percidae</taxon>
        <taxon>Luciopercinae</taxon>
        <taxon>Sander</taxon>
    </lineage>
</organism>
<reference evidence="8" key="1">
    <citation type="submission" date="2025-08" db="UniProtKB">
        <authorList>
            <consortium name="Ensembl"/>
        </authorList>
    </citation>
    <scope>IDENTIFICATION</scope>
</reference>
<evidence type="ECO:0000256" key="2">
    <source>
        <dbReference type="ARBA" id="ARBA00022737"/>
    </source>
</evidence>
<dbReference type="PANTHER" id="PTHR48071">
    <property type="entry name" value="SRCR DOMAIN-CONTAINING PROTEIN"/>
    <property type="match status" value="1"/>
</dbReference>
<dbReference type="FunFam" id="3.10.250.10:FF:000003">
    <property type="entry name" value="Deleted in malignant brain tumors 1"/>
    <property type="match status" value="1"/>
</dbReference>
<dbReference type="Proteomes" id="UP000694568">
    <property type="component" value="Unplaced"/>
</dbReference>
<evidence type="ECO:0000256" key="6">
    <source>
        <dbReference type="SAM" id="SignalP"/>
    </source>
</evidence>
<dbReference type="PROSITE" id="PS50287">
    <property type="entry name" value="SRCR_2"/>
    <property type="match status" value="1"/>
</dbReference>
<accession>A0A8C9XJ63</accession>
<dbReference type="Pfam" id="PF00530">
    <property type="entry name" value="SRCR"/>
    <property type="match status" value="1"/>
</dbReference>
<evidence type="ECO:0000259" key="7">
    <source>
        <dbReference type="PROSITE" id="PS50287"/>
    </source>
</evidence>
<proteinExistence type="predicted"/>
<dbReference type="SMART" id="SM00202">
    <property type="entry name" value="SR"/>
    <property type="match status" value="1"/>
</dbReference>
<dbReference type="InterPro" id="IPR001190">
    <property type="entry name" value="SRCR"/>
</dbReference>
<dbReference type="AlphaFoldDB" id="A0A8C9XJ63"/>
<keyword evidence="4" id="KW-0325">Glycoprotein</keyword>
<reference evidence="8" key="2">
    <citation type="submission" date="2025-09" db="UniProtKB">
        <authorList>
            <consortium name="Ensembl"/>
        </authorList>
    </citation>
    <scope>IDENTIFICATION</scope>
</reference>
<dbReference type="GeneTree" id="ENSGT00940000164475"/>
<keyword evidence="2" id="KW-0677">Repeat</keyword>
<feature type="disulfide bond" evidence="5">
    <location>
        <begin position="40"/>
        <end position="104"/>
    </location>
</feature>
<feature type="disulfide bond" evidence="5">
    <location>
        <begin position="53"/>
        <end position="114"/>
    </location>
</feature>
<name>A0A8C9XJ63_SANLU</name>
<evidence type="ECO:0000256" key="5">
    <source>
        <dbReference type="PROSITE-ProRule" id="PRU00196"/>
    </source>
</evidence>
<evidence type="ECO:0000313" key="9">
    <source>
        <dbReference type="Proteomes" id="UP000694568"/>
    </source>
</evidence>
<dbReference type="PROSITE" id="PS00420">
    <property type="entry name" value="SRCR_1"/>
    <property type="match status" value="1"/>
</dbReference>
<protein>
    <recommendedName>
        <fullName evidence="7">SRCR domain-containing protein</fullName>
    </recommendedName>
</protein>
<feature type="disulfide bond" evidence="5">
    <location>
        <begin position="84"/>
        <end position="94"/>
    </location>
</feature>
<dbReference type="SUPFAM" id="SSF56487">
    <property type="entry name" value="SRCR-like"/>
    <property type="match status" value="1"/>
</dbReference>
<dbReference type="PANTHER" id="PTHR48071:SF18">
    <property type="entry name" value="DELETED IN MALIGNANT BRAIN TUMORS 1 PROTEIN-RELATED"/>
    <property type="match status" value="1"/>
</dbReference>
<dbReference type="Ensembl" id="ENSSLUT00000012132.1">
    <property type="protein sequence ID" value="ENSSLUP00000011728.1"/>
    <property type="gene ID" value="ENSSLUG00000005595.1"/>
</dbReference>
<feature type="chain" id="PRO_5034194541" description="SRCR domain-containing protein" evidence="6">
    <location>
        <begin position="21"/>
        <end position="132"/>
    </location>
</feature>
<dbReference type="InterPro" id="IPR036772">
    <property type="entry name" value="SRCR-like_dom_sf"/>
</dbReference>
<evidence type="ECO:0000313" key="8">
    <source>
        <dbReference type="Ensembl" id="ENSSLUP00000011728.1"/>
    </source>
</evidence>
<dbReference type="Gene3D" id="3.10.250.10">
    <property type="entry name" value="SRCR-like domain"/>
    <property type="match status" value="1"/>
</dbReference>
<evidence type="ECO:0000256" key="4">
    <source>
        <dbReference type="ARBA" id="ARBA00023180"/>
    </source>
</evidence>
<keyword evidence="9" id="KW-1185">Reference proteome</keyword>
<dbReference type="PRINTS" id="PR00258">
    <property type="entry name" value="SPERACTRCPTR"/>
</dbReference>
<keyword evidence="1 6" id="KW-0732">Signal</keyword>
<feature type="signal peptide" evidence="6">
    <location>
        <begin position="1"/>
        <end position="20"/>
    </location>
</feature>
<dbReference type="GO" id="GO:0016020">
    <property type="term" value="C:membrane"/>
    <property type="evidence" value="ECO:0007669"/>
    <property type="project" value="InterPro"/>
</dbReference>
<keyword evidence="3 5" id="KW-1015">Disulfide bond</keyword>
<evidence type="ECO:0000256" key="1">
    <source>
        <dbReference type="ARBA" id="ARBA00022729"/>
    </source>
</evidence>
<evidence type="ECO:0000256" key="3">
    <source>
        <dbReference type="ARBA" id="ARBA00023157"/>
    </source>
</evidence>
<sequence>AIFYSFFWLWGDGTIRLVNGQNTCQGRVEIYYQGGWGTVCDDDWVFNDAQVVCQQIGCGSAVSAHTNSYFGYGTGQILLDNVNCYGTELELAKCKSLGWGKHNCGHHEDAGVTCTGTLLSVMDYALTQVVQM</sequence>